<dbReference type="InterPro" id="IPR016162">
    <property type="entry name" value="Ald_DH_N"/>
</dbReference>
<evidence type="ECO:0000256" key="1">
    <source>
        <dbReference type="ARBA" id="ARBA00004141"/>
    </source>
</evidence>
<feature type="transmembrane region" description="Helical" evidence="9">
    <location>
        <begin position="166"/>
        <end position="190"/>
    </location>
</feature>
<dbReference type="EMBL" id="JOKZ01000216">
    <property type="protein sequence ID" value="KKP01045.1"/>
    <property type="molecule type" value="Genomic_DNA"/>
</dbReference>
<feature type="compositionally biased region" description="Polar residues" evidence="8">
    <location>
        <begin position="12"/>
        <end position="24"/>
    </location>
</feature>
<evidence type="ECO:0000259" key="10">
    <source>
        <dbReference type="Pfam" id="PF00171"/>
    </source>
</evidence>
<comment type="catalytic activity">
    <reaction evidence="5">
        <text>an aldehyde + NAD(+) + H2O = a carboxylate + NADH + 2 H(+)</text>
        <dbReference type="Rhea" id="RHEA:16185"/>
        <dbReference type="ChEBI" id="CHEBI:15377"/>
        <dbReference type="ChEBI" id="CHEBI:15378"/>
        <dbReference type="ChEBI" id="CHEBI:17478"/>
        <dbReference type="ChEBI" id="CHEBI:29067"/>
        <dbReference type="ChEBI" id="CHEBI:57540"/>
        <dbReference type="ChEBI" id="CHEBI:57945"/>
        <dbReference type="EC" id="1.2.1.3"/>
    </reaction>
</comment>
<feature type="transmembrane region" description="Helical" evidence="9">
    <location>
        <begin position="271"/>
        <end position="296"/>
    </location>
</feature>
<feature type="active site" evidence="6">
    <location>
        <position position="674"/>
    </location>
</feature>
<keyword evidence="9" id="KW-1133">Transmembrane helix</keyword>
<keyword evidence="3 7" id="KW-0560">Oxidoreductase</keyword>
<feature type="transmembrane region" description="Helical" evidence="9">
    <location>
        <begin position="60"/>
        <end position="77"/>
    </location>
</feature>
<feature type="transmembrane region" description="Helical" evidence="9">
    <location>
        <begin position="363"/>
        <end position="384"/>
    </location>
</feature>
<feature type="domain" description="Aldehyde dehydrogenase" evidence="10">
    <location>
        <begin position="443"/>
        <end position="895"/>
    </location>
</feature>
<evidence type="ECO:0000256" key="9">
    <source>
        <dbReference type="SAM" id="Phobius"/>
    </source>
</evidence>
<dbReference type="EC" id="1.2.1.3" evidence="4"/>
<dbReference type="InterPro" id="IPR011701">
    <property type="entry name" value="MFS"/>
</dbReference>
<organism evidence="11 12">
    <name type="scientific">Trichoderma harzianum</name>
    <name type="common">Hypocrea lixii</name>
    <dbReference type="NCBI Taxonomy" id="5544"/>
    <lineage>
        <taxon>Eukaryota</taxon>
        <taxon>Fungi</taxon>
        <taxon>Dikarya</taxon>
        <taxon>Ascomycota</taxon>
        <taxon>Pezizomycotina</taxon>
        <taxon>Sordariomycetes</taxon>
        <taxon>Hypocreomycetidae</taxon>
        <taxon>Hypocreales</taxon>
        <taxon>Hypocreaceae</taxon>
        <taxon>Trichoderma</taxon>
    </lineage>
</organism>
<dbReference type="SUPFAM" id="SSF53720">
    <property type="entry name" value="ALDH-like"/>
    <property type="match status" value="1"/>
</dbReference>
<dbReference type="Pfam" id="PF07690">
    <property type="entry name" value="MFS_1"/>
    <property type="match status" value="1"/>
</dbReference>
<dbReference type="Gene3D" id="1.20.1250.20">
    <property type="entry name" value="MFS general substrate transporter like domains"/>
    <property type="match status" value="2"/>
</dbReference>
<dbReference type="OrthoDB" id="310895at2759"/>
<proteinExistence type="inferred from homology"/>
<evidence type="ECO:0000256" key="2">
    <source>
        <dbReference type="ARBA" id="ARBA00009986"/>
    </source>
</evidence>
<evidence type="ECO:0000256" key="4">
    <source>
        <dbReference type="ARBA" id="ARBA00024226"/>
    </source>
</evidence>
<feature type="transmembrane region" description="Helical" evidence="9">
    <location>
        <begin position="106"/>
        <end position="127"/>
    </location>
</feature>
<dbReference type="FunFam" id="3.40.605.10:FF:000001">
    <property type="entry name" value="Aldehyde dehydrogenase 1"/>
    <property type="match status" value="1"/>
</dbReference>
<reference evidence="12" key="1">
    <citation type="journal article" date="2015" name="Genome Announc.">
        <title>Draft whole-genome sequence of the biocontrol agent Trichoderma harzianum T6776.</title>
        <authorList>
            <person name="Baroncelli R."/>
            <person name="Piaggeschi G."/>
            <person name="Fiorini L."/>
            <person name="Bertolini E."/>
            <person name="Zapparata A."/>
            <person name="Pe M.E."/>
            <person name="Sarrocco S."/>
            <person name="Vannacci G."/>
        </authorList>
    </citation>
    <scope>NUCLEOTIDE SEQUENCE [LARGE SCALE GENOMIC DNA]</scope>
    <source>
        <strain evidence="12">T6776</strain>
    </source>
</reference>
<comment type="caution">
    <text evidence="11">The sequence shown here is derived from an EMBL/GenBank/DDBJ whole genome shotgun (WGS) entry which is preliminary data.</text>
</comment>
<dbReference type="Pfam" id="PF00171">
    <property type="entry name" value="Aldedh"/>
    <property type="match status" value="1"/>
</dbReference>
<keyword evidence="9" id="KW-0812">Transmembrane</keyword>
<gene>
    <name evidence="11" type="ORF">THAR02_06867</name>
</gene>
<feature type="transmembrane region" description="Helical" evidence="9">
    <location>
        <begin position="202"/>
        <end position="224"/>
    </location>
</feature>
<evidence type="ECO:0000256" key="5">
    <source>
        <dbReference type="ARBA" id="ARBA00049194"/>
    </source>
</evidence>
<feature type="transmembrane region" description="Helical" evidence="9">
    <location>
        <begin position="333"/>
        <end position="351"/>
    </location>
</feature>
<evidence type="ECO:0000256" key="3">
    <source>
        <dbReference type="ARBA" id="ARBA00023002"/>
    </source>
</evidence>
<feature type="region of interest" description="Disordered" evidence="8">
    <location>
        <begin position="1"/>
        <end position="44"/>
    </location>
</feature>
<sequence length="902" mass="98471">MAAEDDTVINVPASTEKSSHTSIANEEVAAADRSTTTKDSDDDGEFYEDPKAARRLLIKCDIRLIPILGCLYLVSFLDRSNIANARLFKLETSLHMPPTGFNTCLWIFYLPFVIVEIPSIVSMCQGLTRSYGGLLACRFIMGIMEAGLPPGAALLIGQYYKRSEFYIRFSYFICFALLGSAFSGLLAYAIEHMNGMHGYEAWRWIFILEGLFTFAFGLAAWFIIPAFPQEATFLSEDERAMLLARLRHDRGRERVDFKGINWLKLLTDWKIWSFTLIYFCADMGAASISSFTPTILAQLGWSASRAQVMSIPIWMVGIVVTLSTSYASGKLSLRWPFVLTGAIFSLIGWCIQYTQVQPPAVRYFALYIIAFGSFMQFPILIGWLNSNLRGRPQQAVASAVQLGMGNCANFVASNVFITKQAPTYPTGFATGVGFATLATFRPSSNNETFDLLSAKSGSLLAKVYEATKEDVDDAVAAAKAAFPAWASLSPYERGRYLVRLADLIVEANVDLAHLEAESMGRPVSTYFDATVGAKYFRYFSEAAYPQGGSSLNTPGFVNITLKQPVGVVAAIIPWNAPLVFFCKKLAPALAAGNAVVLKSSEKAPLTSLYVAMLAQKAGFPPGVLNVLSGHGPVSGAALASHMDIRALTFTGSNRTGKLIAKMAADSNMKNLIFELGGKSPAIIFDDADIDAAVRETQFSIQLISGQTCMANSRIYVQRSIVESFLEKFKTAFTAARLGDPTDPQVNHGPQADKIQHATVLRYIELGKKTGKLVTDEQSASGLYINPTIFRDVPEDAQIMKEEIFGPVVIINTFDTEAEAVANANNTEHGLYASVYTKDLDRAMRVASRLEAGTVGVNCTSPTKGDDMPFGGQKGSGVQRESYIHSIETFMETKSVLIKVAGL</sequence>
<dbReference type="SUPFAM" id="SSF103473">
    <property type="entry name" value="MFS general substrate transporter"/>
    <property type="match status" value="1"/>
</dbReference>
<evidence type="ECO:0000256" key="7">
    <source>
        <dbReference type="RuleBase" id="RU003345"/>
    </source>
</evidence>
<dbReference type="GO" id="GO:0016020">
    <property type="term" value="C:membrane"/>
    <property type="evidence" value="ECO:0007669"/>
    <property type="project" value="UniProtKB-SubCell"/>
</dbReference>
<dbReference type="InterPro" id="IPR015590">
    <property type="entry name" value="Aldehyde_DH_dom"/>
</dbReference>
<feature type="transmembrane region" description="Helical" evidence="9">
    <location>
        <begin position="308"/>
        <end position="327"/>
    </location>
</feature>
<dbReference type="GO" id="GO:0004029">
    <property type="term" value="F:aldehyde dehydrogenase (NAD+) activity"/>
    <property type="evidence" value="ECO:0007669"/>
    <property type="project" value="UniProtKB-EC"/>
</dbReference>
<evidence type="ECO:0000256" key="8">
    <source>
        <dbReference type="SAM" id="MobiDB-lite"/>
    </source>
</evidence>
<dbReference type="FunFam" id="3.40.309.10:FF:000012">
    <property type="entry name" value="Betaine aldehyde dehydrogenase"/>
    <property type="match status" value="1"/>
</dbReference>
<name>A0A0F9X963_TRIHA</name>
<accession>A0A0F9X963</accession>
<dbReference type="Proteomes" id="UP000034112">
    <property type="component" value="Unassembled WGS sequence"/>
</dbReference>
<dbReference type="InterPro" id="IPR029510">
    <property type="entry name" value="Ald_DH_CS_GLU"/>
</dbReference>
<dbReference type="PANTHER" id="PTHR11699">
    <property type="entry name" value="ALDEHYDE DEHYDROGENASE-RELATED"/>
    <property type="match status" value="1"/>
</dbReference>
<evidence type="ECO:0000313" key="11">
    <source>
        <dbReference type="EMBL" id="KKP01045.1"/>
    </source>
</evidence>
<dbReference type="InterPro" id="IPR016161">
    <property type="entry name" value="Ald_DH/histidinol_DH"/>
</dbReference>
<dbReference type="Gene3D" id="3.40.309.10">
    <property type="entry name" value="Aldehyde Dehydrogenase, Chain A, domain 2"/>
    <property type="match status" value="1"/>
</dbReference>
<evidence type="ECO:0000256" key="6">
    <source>
        <dbReference type="PROSITE-ProRule" id="PRU10007"/>
    </source>
</evidence>
<dbReference type="AlphaFoldDB" id="A0A0F9X963"/>
<dbReference type="PROSITE" id="PS00687">
    <property type="entry name" value="ALDEHYDE_DEHYDR_GLU"/>
    <property type="match status" value="1"/>
</dbReference>
<keyword evidence="9" id="KW-0472">Membrane</keyword>
<dbReference type="OMA" id="NVACARS"/>
<feature type="transmembrane region" description="Helical" evidence="9">
    <location>
        <begin position="139"/>
        <end position="160"/>
    </location>
</feature>
<comment type="similarity">
    <text evidence="2 7">Belongs to the aldehyde dehydrogenase family.</text>
</comment>
<protein>
    <recommendedName>
        <fullName evidence="4">aldehyde dehydrogenase (NAD(+))</fullName>
        <ecNumber evidence="4">1.2.1.3</ecNumber>
    </recommendedName>
</protein>
<dbReference type="Gene3D" id="3.40.605.10">
    <property type="entry name" value="Aldehyde Dehydrogenase, Chain A, domain 1"/>
    <property type="match status" value="1"/>
</dbReference>
<dbReference type="GO" id="GO:0022857">
    <property type="term" value="F:transmembrane transporter activity"/>
    <property type="evidence" value="ECO:0007669"/>
    <property type="project" value="InterPro"/>
</dbReference>
<dbReference type="InterPro" id="IPR036259">
    <property type="entry name" value="MFS_trans_sf"/>
</dbReference>
<comment type="subcellular location">
    <subcellularLocation>
        <location evidence="1">Membrane</location>
        <topology evidence="1">Multi-pass membrane protein</topology>
    </subcellularLocation>
</comment>
<dbReference type="InterPro" id="IPR016163">
    <property type="entry name" value="Ald_DH_C"/>
</dbReference>
<evidence type="ECO:0000313" key="12">
    <source>
        <dbReference type="Proteomes" id="UP000034112"/>
    </source>
</evidence>